<dbReference type="AlphaFoldDB" id="A0AAJ0DBG2"/>
<gene>
    <name evidence="3" type="ORF">LTR09_011746</name>
</gene>
<evidence type="ECO:0000313" key="3">
    <source>
        <dbReference type="EMBL" id="KAK3046815.1"/>
    </source>
</evidence>
<evidence type="ECO:0000313" key="4">
    <source>
        <dbReference type="Proteomes" id="UP001271007"/>
    </source>
</evidence>
<protein>
    <recommendedName>
        <fullName evidence="2">Prion-inhibition and propagation HeLo domain-containing protein</fullName>
    </recommendedName>
</protein>
<dbReference type="Pfam" id="PF14479">
    <property type="entry name" value="HeLo"/>
    <property type="match status" value="1"/>
</dbReference>
<reference evidence="3" key="1">
    <citation type="submission" date="2023-04" db="EMBL/GenBank/DDBJ databases">
        <title>Black Yeasts Isolated from many extreme environments.</title>
        <authorList>
            <person name="Coleine C."/>
            <person name="Stajich J.E."/>
            <person name="Selbmann L."/>
        </authorList>
    </citation>
    <scope>NUCLEOTIDE SEQUENCE</scope>
    <source>
        <strain evidence="3">CCFEE 5312</strain>
    </source>
</reference>
<keyword evidence="4" id="KW-1185">Reference proteome</keyword>
<dbReference type="EMBL" id="JAWDJX010000079">
    <property type="protein sequence ID" value="KAK3046815.1"/>
    <property type="molecule type" value="Genomic_DNA"/>
</dbReference>
<name>A0AAJ0DBG2_9PEZI</name>
<accession>A0AAJ0DBG2</accession>
<organism evidence="3 4">
    <name type="scientific">Extremus antarcticus</name>
    <dbReference type="NCBI Taxonomy" id="702011"/>
    <lineage>
        <taxon>Eukaryota</taxon>
        <taxon>Fungi</taxon>
        <taxon>Dikarya</taxon>
        <taxon>Ascomycota</taxon>
        <taxon>Pezizomycotina</taxon>
        <taxon>Dothideomycetes</taxon>
        <taxon>Dothideomycetidae</taxon>
        <taxon>Mycosphaerellales</taxon>
        <taxon>Extremaceae</taxon>
        <taxon>Extremus</taxon>
    </lineage>
</organism>
<dbReference type="Gene3D" id="1.20.120.1020">
    <property type="entry name" value="Prion-inhibition and propagation, HeLo domain"/>
    <property type="match status" value="1"/>
</dbReference>
<dbReference type="InterPro" id="IPR038305">
    <property type="entry name" value="HeLo_sf"/>
</dbReference>
<feature type="domain" description="Prion-inhibition and propagation HeLo" evidence="2">
    <location>
        <begin position="28"/>
        <end position="264"/>
    </location>
</feature>
<evidence type="ECO:0000256" key="1">
    <source>
        <dbReference type="SAM" id="MobiDB-lite"/>
    </source>
</evidence>
<evidence type="ECO:0000259" key="2">
    <source>
        <dbReference type="Pfam" id="PF14479"/>
    </source>
</evidence>
<comment type="caution">
    <text evidence="3">The sequence shown here is derived from an EMBL/GenBank/DDBJ whole genome shotgun (WGS) entry which is preliminary data.</text>
</comment>
<feature type="region of interest" description="Disordered" evidence="1">
    <location>
        <begin position="363"/>
        <end position="425"/>
    </location>
</feature>
<sequence>MAADTSKPTSPTQLERITSSEHAASLYSTIALASVFSACIEAFSLIHPSYKWEKSEQLLLCRLGLQQARLLVWGDVVGISSPPASVTDRAVPKHPSAAYPDLKEPTFFQARDARLEDPAVRVTIEEALSEIVDRSSHTTREEMMEKYGLKPPKKFSLDHQPALDTNRLEGFREHFALLRQVAESYAQISTQRNSSITRTSWAIADLAKFEGFIKLTQSKIDSLITLMDVKEKVDRGMRMDIKALGWHLSADKGRVAQDTSKLRLITEICEKDYPEYLDATRAALGQIERERREQAFVYNPYASQALAAPVSAEPGLAAARRGSAPLMRAGANGATNGGPPKPKHGSLFGGLFKFGKAKSGVGAGRSQSVSAASTGPMEELDPPRALSDSGPVRYGGEDEDSAPLERARSKSVGALPHMESDHTAPTDEAARRVILPNDEVAPTQGVQPMDEVRTVRSKSVGEILEIRPETEEEEAIAQELKRLDNNATVPDEVRRDGGAGDGELLSGAISRHDQFHGLGRQGTKVQWD</sequence>
<dbReference type="Proteomes" id="UP001271007">
    <property type="component" value="Unassembled WGS sequence"/>
</dbReference>
<proteinExistence type="predicted"/>
<dbReference type="InterPro" id="IPR029498">
    <property type="entry name" value="HeLo_dom"/>
</dbReference>